<organism evidence="8 9">
    <name type="scientific">Tessaracoccus flavus</name>
    <dbReference type="NCBI Taxonomy" id="1610493"/>
    <lineage>
        <taxon>Bacteria</taxon>
        <taxon>Bacillati</taxon>
        <taxon>Actinomycetota</taxon>
        <taxon>Actinomycetes</taxon>
        <taxon>Propionibacteriales</taxon>
        <taxon>Propionibacteriaceae</taxon>
        <taxon>Tessaracoccus</taxon>
    </lineage>
</organism>
<keyword evidence="6" id="KW-0067">ATP-binding</keyword>
<dbReference type="PANTHER" id="PTHR43289">
    <property type="entry name" value="MITOGEN-ACTIVATED PROTEIN KINASE KINASE KINASE 20-RELATED"/>
    <property type="match status" value="1"/>
</dbReference>
<evidence type="ECO:0000313" key="9">
    <source>
        <dbReference type="Proteomes" id="UP000188324"/>
    </source>
</evidence>
<evidence type="ECO:0000256" key="5">
    <source>
        <dbReference type="ARBA" id="ARBA00022777"/>
    </source>
</evidence>
<dbReference type="AlphaFoldDB" id="A0A1Q2CBQ8"/>
<dbReference type="OrthoDB" id="9762169at2"/>
<protein>
    <recommendedName>
        <fullName evidence="1">non-specific serine/threonine protein kinase</fullName>
        <ecNumber evidence="1">2.7.11.1</ecNumber>
    </recommendedName>
</protein>
<evidence type="ECO:0000259" key="7">
    <source>
        <dbReference type="PROSITE" id="PS50011"/>
    </source>
</evidence>
<reference evidence="8 9" key="1">
    <citation type="journal article" date="2016" name="Int. J. Syst. Evol. Microbiol.">
        <title>Tessaracoccus flavus sp. nov., isolated from the drainage system of a lindane-producing factory.</title>
        <authorList>
            <person name="Kumari R."/>
            <person name="Singh P."/>
            <person name="Schumann P."/>
            <person name="Lal R."/>
        </authorList>
    </citation>
    <scope>NUCLEOTIDE SEQUENCE [LARGE SCALE GENOMIC DNA]</scope>
    <source>
        <strain evidence="8 9">RP1T</strain>
    </source>
</reference>
<dbReference type="FunFam" id="1.10.510.10:FF:000021">
    <property type="entry name" value="Serine/threonine protein kinase"/>
    <property type="match status" value="1"/>
</dbReference>
<dbReference type="STRING" id="1610493.RPIT_00845"/>
<dbReference type="PROSITE" id="PS50011">
    <property type="entry name" value="PROTEIN_KINASE_DOM"/>
    <property type="match status" value="1"/>
</dbReference>
<accession>A0A1Q2CBQ8</accession>
<proteinExistence type="predicted"/>
<dbReference type="Proteomes" id="UP000188324">
    <property type="component" value="Chromosome"/>
</dbReference>
<dbReference type="Pfam" id="PF00069">
    <property type="entry name" value="Pkinase"/>
    <property type="match status" value="1"/>
</dbReference>
<dbReference type="EMBL" id="CP019605">
    <property type="protein sequence ID" value="AQP43544.1"/>
    <property type="molecule type" value="Genomic_DNA"/>
</dbReference>
<feature type="domain" description="Protein kinase" evidence="7">
    <location>
        <begin position="14"/>
        <end position="264"/>
    </location>
</feature>
<keyword evidence="2 8" id="KW-0723">Serine/threonine-protein kinase</keyword>
<evidence type="ECO:0000256" key="2">
    <source>
        <dbReference type="ARBA" id="ARBA00022527"/>
    </source>
</evidence>
<keyword evidence="5 8" id="KW-0418">Kinase</keyword>
<dbReference type="GO" id="GO:0004674">
    <property type="term" value="F:protein serine/threonine kinase activity"/>
    <property type="evidence" value="ECO:0007669"/>
    <property type="project" value="UniProtKB-KW"/>
</dbReference>
<evidence type="ECO:0000256" key="1">
    <source>
        <dbReference type="ARBA" id="ARBA00012513"/>
    </source>
</evidence>
<gene>
    <name evidence="8" type="ORF">RPIT_00845</name>
</gene>
<evidence type="ECO:0000313" key="8">
    <source>
        <dbReference type="EMBL" id="AQP43544.1"/>
    </source>
</evidence>
<dbReference type="CDD" id="cd14014">
    <property type="entry name" value="STKc_PknB_like"/>
    <property type="match status" value="1"/>
</dbReference>
<dbReference type="GO" id="GO:0005524">
    <property type="term" value="F:ATP binding"/>
    <property type="evidence" value="ECO:0007669"/>
    <property type="project" value="UniProtKB-KW"/>
</dbReference>
<sequence>MQRLRPGLVLSDRYRLIGHVASGGMGQVWEAFDDVLERRVAVKVMHPHTQDEIAMARRFKDEARFAAQLAHPNIVTVHDYVEHEGLICLVMEFVDGPTLAGILTRGPLEPEETRTVLAELAAGLAVAHDAGIIHRDIKPANVLVAETGAKLTDFGIARSVDRTSHTMDGQVLGTAHYLSPEQALGEQVGPPSDIYGLGVLAHEMLSGTKPFDRGSPIATALAHVQDAPPPLADGTPAELERLINSCLEKAPEDRPTAAALADLLAGSGVAVDVPADLPAEAPDVEETLVFSSVPRRALAER</sequence>
<dbReference type="SUPFAM" id="SSF56112">
    <property type="entry name" value="Protein kinase-like (PK-like)"/>
    <property type="match status" value="1"/>
</dbReference>
<evidence type="ECO:0000256" key="6">
    <source>
        <dbReference type="ARBA" id="ARBA00022840"/>
    </source>
</evidence>
<keyword evidence="3" id="KW-0808">Transferase</keyword>
<evidence type="ECO:0000256" key="4">
    <source>
        <dbReference type="ARBA" id="ARBA00022741"/>
    </source>
</evidence>
<dbReference type="Gene3D" id="3.30.200.20">
    <property type="entry name" value="Phosphorylase Kinase, domain 1"/>
    <property type="match status" value="1"/>
</dbReference>
<dbReference type="InterPro" id="IPR000719">
    <property type="entry name" value="Prot_kinase_dom"/>
</dbReference>
<dbReference type="PANTHER" id="PTHR43289:SF6">
    <property type="entry name" value="SERINE_THREONINE-PROTEIN KINASE NEKL-3"/>
    <property type="match status" value="1"/>
</dbReference>
<dbReference type="KEGG" id="tfl:RPIT_00845"/>
<dbReference type="InterPro" id="IPR008271">
    <property type="entry name" value="Ser/Thr_kinase_AS"/>
</dbReference>
<name>A0A1Q2CBQ8_9ACTN</name>
<evidence type="ECO:0000256" key="3">
    <source>
        <dbReference type="ARBA" id="ARBA00022679"/>
    </source>
</evidence>
<dbReference type="Gene3D" id="1.10.510.10">
    <property type="entry name" value="Transferase(Phosphotransferase) domain 1"/>
    <property type="match status" value="1"/>
</dbReference>
<keyword evidence="4" id="KW-0547">Nucleotide-binding</keyword>
<dbReference type="PROSITE" id="PS00108">
    <property type="entry name" value="PROTEIN_KINASE_ST"/>
    <property type="match status" value="1"/>
</dbReference>
<dbReference type="InterPro" id="IPR011009">
    <property type="entry name" value="Kinase-like_dom_sf"/>
</dbReference>
<dbReference type="SMART" id="SM00220">
    <property type="entry name" value="S_TKc"/>
    <property type="match status" value="1"/>
</dbReference>
<keyword evidence="9" id="KW-1185">Reference proteome</keyword>
<dbReference type="EC" id="2.7.11.1" evidence="1"/>